<comment type="function">
    <text evidence="7">Catalyzes the ferrous insertion into protoporphyrin IX.</text>
</comment>
<feature type="binding site" evidence="7">
    <location>
        <position position="301"/>
    </location>
    <ligand>
        <name>Fe(2+)</name>
        <dbReference type="ChEBI" id="CHEBI:29033"/>
    </ligand>
</feature>
<evidence type="ECO:0000256" key="2">
    <source>
        <dbReference type="ARBA" id="ARBA00023004"/>
    </source>
</evidence>
<dbReference type="Pfam" id="PF00762">
    <property type="entry name" value="Ferrochelatase"/>
    <property type="match status" value="1"/>
</dbReference>
<comment type="subcellular location">
    <subcellularLocation>
        <location evidence="7">Cytoplasm</location>
    </subcellularLocation>
</comment>
<keyword evidence="10" id="KW-1185">Reference proteome</keyword>
<evidence type="ECO:0000313" key="10">
    <source>
        <dbReference type="Proteomes" id="UP000249300"/>
    </source>
</evidence>
<accession>A0A2X4PI21</accession>
<dbReference type="PANTHER" id="PTHR11108">
    <property type="entry name" value="FERROCHELATASE"/>
    <property type="match status" value="1"/>
</dbReference>
<dbReference type="CDD" id="cd03411">
    <property type="entry name" value="Ferrochelatase_N"/>
    <property type="match status" value="1"/>
</dbReference>
<keyword evidence="4 7" id="KW-0456">Lyase</keyword>
<reference evidence="9 10" key="1">
    <citation type="submission" date="2018-06" db="EMBL/GenBank/DDBJ databases">
        <authorList>
            <consortium name="Pathogen Informatics"/>
            <person name="Doyle S."/>
        </authorList>
    </citation>
    <scope>NUCLEOTIDE SEQUENCE [LARGE SCALE GENOMIC DNA]</scope>
    <source>
        <strain evidence="9 10">NCTC12858</strain>
    </source>
</reference>
<dbReference type="Gene3D" id="3.40.50.1400">
    <property type="match status" value="2"/>
</dbReference>
<feature type="binding site" evidence="7">
    <location>
        <position position="198"/>
    </location>
    <ligand>
        <name>Fe(2+)</name>
        <dbReference type="ChEBI" id="CHEBI:29033"/>
    </ligand>
</feature>
<name>A0A2X4PI21_9PORP</name>
<protein>
    <recommendedName>
        <fullName evidence="7">Ferrochelatase</fullName>
        <ecNumber evidence="7">4.98.1.1</ecNumber>
    </recommendedName>
    <alternativeName>
        <fullName evidence="7">Heme synthase</fullName>
    </alternativeName>
    <alternativeName>
        <fullName evidence="7">Protoheme ferro-lyase</fullName>
    </alternativeName>
</protein>
<dbReference type="GO" id="GO:0004325">
    <property type="term" value="F:ferrochelatase activity"/>
    <property type="evidence" value="ECO:0007669"/>
    <property type="project" value="UniProtKB-UniRule"/>
</dbReference>
<keyword evidence="3 7" id="KW-0350">Heme biosynthesis</keyword>
<dbReference type="Proteomes" id="UP000249300">
    <property type="component" value="Chromosome 1"/>
</dbReference>
<dbReference type="EMBL" id="LS483447">
    <property type="protein sequence ID" value="SQH73604.1"/>
    <property type="molecule type" value="Genomic_DNA"/>
</dbReference>
<dbReference type="CDD" id="cd00419">
    <property type="entry name" value="Ferrochelatase_C"/>
    <property type="match status" value="1"/>
</dbReference>
<dbReference type="HAMAP" id="MF_00323">
    <property type="entry name" value="Ferrochelatase"/>
    <property type="match status" value="1"/>
</dbReference>
<keyword evidence="7" id="KW-0963">Cytoplasm</keyword>
<gene>
    <name evidence="7 9" type="primary">hemH</name>
    <name evidence="9" type="ORF">NCTC12858_01468</name>
</gene>
<keyword evidence="7" id="KW-0479">Metal-binding</keyword>
<sequence length="350" mass="39158">MHLPYDGVILINVGSPASPEIADVAAFLKKFLTDKYVISLPWLWRQILIRGVIIPFRKRKSAAMYQRLWRNSGETFPLVETMERLTVLLESHLCLPIVSAMRYGAPSVQTALRTLRKKNTHELKCLLVVPLFPQFALSGYHTAAEHALSEIRTLLGNQIRIDVLPPFYKSEKYISAVCDVIRPDLERRGCKHLLLAFHSIPVSHLHKASVLFTGHTHSSLCCASGSLEAEVCYQYQCIESSRLISERLNIEGLEVETVFQSQMGHSTWLGPSLKKRLAELAGKGFRQVSVASPGLVCDCLETLDEIGEREKEAFLSLGGESLQLLPCLNASQQWVEALADIIEDYAESLS</sequence>
<evidence type="ECO:0000256" key="5">
    <source>
        <dbReference type="ARBA" id="ARBA00023244"/>
    </source>
</evidence>
<evidence type="ECO:0000313" key="9">
    <source>
        <dbReference type="EMBL" id="SQH73604.1"/>
    </source>
</evidence>
<dbReference type="RefSeq" id="WP_023937685.1">
    <property type="nucleotide sequence ID" value="NZ_FUXH01000011.1"/>
</dbReference>
<dbReference type="PANTHER" id="PTHR11108:SF1">
    <property type="entry name" value="FERROCHELATASE, MITOCHONDRIAL"/>
    <property type="match status" value="1"/>
</dbReference>
<proteinExistence type="inferred from homology"/>
<dbReference type="KEGG" id="pcre:NCTC12858_01468"/>
<comment type="similarity">
    <text evidence="1 7 8">Belongs to the ferrochelatase family.</text>
</comment>
<dbReference type="InterPro" id="IPR033644">
    <property type="entry name" value="Ferrochelatase_C"/>
</dbReference>
<dbReference type="SUPFAM" id="SSF53800">
    <property type="entry name" value="Chelatase"/>
    <property type="match status" value="1"/>
</dbReference>
<dbReference type="InterPro" id="IPR001015">
    <property type="entry name" value="Ferrochelatase"/>
</dbReference>
<comment type="catalytic activity">
    <reaction evidence="7">
        <text>heme b + 2 H(+) = protoporphyrin IX + Fe(2+)</text>
        <dbReference type="Rhea" id="RHEA:22584"/>
        <dbReference type="ChEBI" id="CHEBI:15378"/>
        <dbReference type="ChEBI" id="CHEBI:29033"/>
        <dbReference type="ChEBI" id="CHEBI:57306"/>
        <dbReference type="ChEBI" id="CHEBI:60344"/>
        <dbReference type="EC" id="4.98.1.1"/>
    </reaction>
</comment>
<dbReference type="UniPathway" id="UPA00252">
    <property type="reaction ID" value="UER00325"/>
</dbReference>
<dbReference type="GO" id="GO:0046872">
    <property type="term" value="F:metal ion binding"/>
    <property type="evidence" value="ECO:0007669"/>
    <property type="project" value="UniProtKB-KW"/>
</dbReference>
<comment type="catalytic activity">
    <reaction evidence="6">
        <text>Fe-coproporphyrin III + 2 H(+) = coproporphyrin III + Fe(2+)</text>
        <dbReference type="Rhea" id="RHEA:49572"/>
        <dbReference type="ChEBI" id="CHEBI:15378"/>
        <dbReference type="ChEBI" id="CHEBI:29033"/>
        <dbReference type="ChEBI" id="CHEBI:68438"/>
        <dbReference type="ChEBI" id="CHEBI:131725"/>
        <dbReference type="EC" id="4.99.1.9"/>
    </reaction>
    <physiologicalReaction direction="right-to-left" evidence="6">
        <dbReference type="Rhea" id="RHEA:49574"/>
    </physiologicalReaction>
</comment>
<evidence type="ECO:0000256" key="4">
    <source>
        <dbReference type="ARBA" id="ARBA00023239"/>
    </source>
</evidence>
<evidence type="ECO:0000256" key="3">
    <source>
        <dbReference type="ARBA" id="ARBA00023133"/>
    </source>
</evidence>
<evidence type="ECO:0000256" key="7">
    <source>
        <dbReference type="HAMAP-Rule" id="MF_00323"/>
    </source>
</evidence>
<dbReference type="GO" id="GO:0006783">
    <property type="term" value="P:heme biosynthetic process"/>
    <property type="evidence" value="ECO:0007669"/>
    <property type="project" value="UniProtKB-UniRule"/>
</dbReference>
<comment type="pathway">
    <text evidence="7">Porphyrin-containing compound metabolism; protoheme biosynthesis; protoheme from protoporphyrin-IX: step 1/1.</text>
</comment>
<dbReference type="EC" id="4.98.1.1" evidence="7"/>
<dbReference type="GO" id="GO:0005737">
    <property type="term" value="C:cytoplasm"/>
    <property type="evidence" value="ECO:0007669"/>
    <property type="project" value="UniProtKB-SubCell"/>
</dbReference>
<dbReference type="InterPro" id="IPR033659">
    <property type="entry name" value="Ferrochelatase_N"/>
</dbReference>
<evidence type="ECO:0000256" key="1">
    <source>
        <dbReference type="ARBA" id="ARBA00007718"/>
    </source>
</evidence>
<keyword evidence="5 7" id="KW-0627">Porphyrin biosynthesis</keyword>
<dbReference type="AlphaFoldDB" id="A0A2X4PI21"/>
<keyword evidence="2 7" id="KW-0408">Iron</keyword>
<evidence type="ECO:0000256" key="8">
    <source>
        <dbReference type="RuleBase" id="RU004185"/>
    </source>
</evidence>
<evidence type="ECO:0000256" key="6">
    <source>
        <dbReference type="ARBA" id="ARBA00024536"/>
    </source>
</evidence>
<organism evidence="9 10">
    <name type="scientific">Porphyromonas crevioricanis</name>
    <dbReference type="NCBI Taxonomy" id="393921"/>
    <lineage>
        <taxon>Bacteria</taxon>
        <taxon>Pseudomonadati</taxon>
        <taxon>Bacteroidota</taxon>
        <taxon>Bacteroidia</taxon>
        <taxon>Bacteroidales</taxon>
        <taxon>Porphyromonadaceae</taxon>
        <taxon>Porphyromonas</taxon>
    </lineage>
</organism>